<dbReference type="SUPFAM" id="SSF57903">
    <property type="entry name" value="FYVE/PHD zinc finger"/>
    <property type="match status" value="2"/>
</dbReference>
<evidence type="ECO:0000256" key="2">
    <source>
        <dbReference type="ARBA" id="ARBA00022771"/>
    </source>
</evidence>
<evidence type="ECO:0000256" key="3">
    <source>
        <dbReference type="ARBA" id="ARBA00022833"/>
    </source>
</evidence>
<reference evidence="7" key="2">
    <citation type="submission" date="2023-06" db="EMBL/GenBank/DDBJ databases">
        <authorList>
            <consortium name="Lawrence Berkeley National Laboratory"/>
            <person name="Haridas S."/>
            <person name="Hensen N."/>
            <person name="Bonometti L."/>
            <person name="Westerberg I."/>
            <person name="Brannstrom I.O."/>
            <person name="Guillou S."/>
            <person name="Cros-Aarteil S."/>
            <person name="Calhoun S."/>
            <person name="Kuo A."/>
            <person name="Mondo S."/>
            <person name="Pangilinan J."/>
            <person name="Riley R."/>
            <person name="Labutti K."/>
            <person name="Andreopoulos B."/>
            <person name="Lipzen A."/>
            <person name="Chen C."/>
            <person name="Yanf M."/>
            <person name="Daum C."/>
            <person name="Ng V."/>
            <person name="Clum A."/>
            <person name="Steindorff A."/>
            <person name="Ohm R."/>
            <person name="Martin F."/>
            <person name="Silar P."/>
            <person name="Natvig D."/>
            <person name="Lalanne C."/>
            <person name="Gautier V."/>
            <person name="Ament-Velasquez S.L."/>
            <person name="Kruys A."/>
            <person name="Hutchinson M.I."/>
            <person name="Powell A.J."/>
            <person name="Barry K."/>
            <person name="Miller A.N."/>
            <person name="Grigoriev I.V."/>
            <person name="Debuchy R."/>
            <person name="Gladieux P."/>
            <person name="Thoren M.H."/>
            <person name="Johannesson H."/>
        </authorList>
    </citation>
    <scope>NUCLEOTIDE SEQUENCE</scope>
    <source>
        <strain evidence="7">CBS 955.72</strain>
    </source>
</reference>
<dbReference type="PANTHER" id="PTHR47636">
    <property type="entry name" value="TRANSCRIPTIONAL REGULATORY PROTEIN RCO1"/>
    <property type="match status" value="1"/>
</dbReference>
<feature type="compositionally biased region" description="Low complexity" evidence="5">
    <location>
        <begin position="1"/>
        <end position="16"/>
    </location>
</feature>
<keyword evidence="1" id="KW-0479">Metal-binding</keyword>
<dbReference type="SMART" id="SM00249">
    <property type="entry name" value="PHD"/>
    <property type="match status" value="2"/>
</dbReference>
<feature type="compositionally biased region" description="Polar residues" evidence="5">
    <location>
        <begin position="579"/>
        <end position="588"/>
    </location>
</feature>
<dbReference type="InterPro" id="IPR001965">
    <property type="entry name" value="Znf_PHD"/>
</dbReference>
<gene>
    <name evidence="7" type="ORF">B0T25DRAFT_589902</name>
</gene>
<keyword evidence="2 4" id="KW-0863">Zinc-finger</keyword>
<evidence type="ECO:0000313" key="7">
    <source>
        <dbReference type="EMBL" id="KAK3357683.1"/>
    </source>
</evidence>
<protein>
    <recommendedName>
        <fullName evidence="6">PHD-type domain-containing protein</fullName>
    </recommendedName>
</protein>
<dbReference type="PROSITE" id="PS01359">
    <property type="entry name" value="ZF_PHD_1"/>
    <property type="match status" value="1"/>
</dbReference>
<feature type="compositionally biased region" description="Polar residues" evidence="5">
    <location>
        <begin position="17"/>
        <end position="28"/>
    </location>
</feature>
<evidence type="ECO:0000259" key="6">
    <source>
        <dbReference type="PROSITE" id="PS50016"/>
    </source>
</evidence>
<feature type="compositionally biased region" description="Basic and acidic residues" evidence="5">
    <location>
        <begin position="359"/>
        <end position="371"/>
    </location>
</feature>
<feature type="compositionally biased region" description="Polar residues" evidence="5">
    <location>
        <begin position="1101"/>
        <end position="1118"/>
    </location>
</feature>
<feature type="region of interest" description="Disordered" evidence="5">
    <location>
        <begin position="1"/>
        <end position="69"/>
    </location>
</feature>
<feature type="region of interest" description="Disordered" evidence="5">
    <location>
        <begin position="1152"/>
        <end position="1230"/>
    </location>
</feature>
<feature type="compositionally biased region" description="Low complexity" evidence="5">
    <location>
        <begin position="500"/>
        <end position="524"/>
    </location>
</feature>
<dbReference type="InterPro" id="IPR052819">
    <property type="entry name" value="Chromatin_regulatory_protein"/>
</dbReference>
<feature type="compositionally biased region" description="Polar residues" evidence="5">
    <location>
        <begin position="480"/>
        <end position="495"/>
    </location>
</feature>
<feature type="compositionally biased region" description="Acidic residues" evidence="5">
    <location>
        <begin position="1221"/>
        <end position="1230"/>
    </location>
</feature>
<feature type="compositionally biased region" description="Acidic residues" evidence="5">
    <location>
        <begin position="141"/>
        <end position="168"/>
    </location>
</feature>
<feature type="domain" description="PHD-type" evidence="6">
    <location>
        <begin position="725"/>
        <end position="773"/>
    </location>
</feature>
<dbReference type="Proteomes" id="UP001275084">
    <property type="component" value="Unassembled WGS sequence"/>
</dbReference>
<dbReference type="Gene3D" id="3.30.40.10">
    <property type="entry name" value="Zinc/RING finger domain, C3HC4 (zinc finger)"/>
    <property type="match status" value="2"/>
</dbReference>
<feature type="compositionally biased region" description="Polar residues" evidence="5">
    <location>
        <begin position="35"/>
        <end position="44"/>
    </location>
</feature>
<feature type="compositionally biased region" description="Pro residues" evidence="5">
    <location>
        <begin position="129"/>
        <end position="140"/>
    </location>
</feature>
<dbReference type="PROSITE" id="PS50016">
    <property type="entry name" value="ZF_PHD_2"/>
    <property type="match status" value="1"/>
</dbReference>
<dbReference type="EMBL" id="JAUIQD010000003">
    <property type="protein sequence ID" value="KAK3357683.1"/>
    <property type="molecule type" value="Genomic_DNA"/>
</dbReference>
<name>A0AAJ0HN61_9PEZI</name>
<evidence type="ECO:0000313" key="8">
    <source>
        <dbReference type="Proteomes" id="UP001275084"/>
    </source>
</evidence>
<dbReference type="CDD" id="cd15534">
    <property type="entry name" value="PHD2_PHF12_Rco1"/>
    <property type="match status" value="1"/>
</dbReference>
<dbReference type="AlphaFoldDB" id="A0AAJ0HN61"/>
<sequence length="1230" mass="133125">MAPSSTRATRSRYSSPQQTPNGTTPSESSKGHGPASSTAKNTPSAAAADDQQRKTLLQRWLEPPLNSKASYQDAGLVRHGVVENMAPLGTMPKVGIFKKVAPPAPPPLPPTEKPPVKIILKRHTAATPTPAPIPVLPPPAPEEDETEEEEDEMVDDAGDEDDGEEDEIAAPQFRRHSLPSNDLDDEWAPGKVSQKGFSRRSMSRTSGRLRSMSSSSFQQVAPSAASRFALLKQRTDKVIEKAVDEALVSFRYPTAWALRTLYDEKCEDLQFLVMIDKIFLQTADREDLEEFARLMRPKKREGKKNNKACYYFIPPSTNTRFTPHKPKPAPYGHLIKPEQEATPTPAPVSAPTSRRERKRSLPQEDQPARETHTRKKRRSNRHSESTSKMSANGVNGKVKTDSPSKRRTRANSISSSSSLSSARSMTPPDGIREEDDETEAPDAPTSRTSPAAESTSNTAALAAPQPITRRRRSAAPRKSGNGTTSAGQPVSTPGTKSKRTTPTPSIASQQTTTAAAQQPAPEQPYDMPAVVDAPLVPNPNAKKGGKAGSNGVVFPSKVGTIDESDERLRLRQNARKLTTKVQEETPVSNVRDAQRNEAPRSGLEESSTPAPSFSRTRISLPASRPAPIASNARSTRSSRKRSHDEIEEQASPTTVNFAASEAVPSTAANSRAGTPALRAPKRARTGLRVKNSPMKKKSGTSAGIPRASGERNSPGALANKEDDNDDYCASCGGNGELICCDGCTRSFHFACVDPPIGQDSMPVEWFCNVCLLSRDPVAFSAHDGGFSSLLESLDARNSSAFRLPGDVRELFDNVRTGVDGEYEDLVGIPKPARKKKGDEDQVPDLFRVRDAEGNPVICHSCQKASDNNRGIIPCGLCGLSWHLDCLDPPLARPPVLRTWKCPCHVDDLLAKIPGTLGPAHRFRKIKGAPPIKPAFPRGYVNNGWIDVELDNSEDESGWKDVETYGRTVRLPEKGIKLDFLSRARENRKGKPIPPLVPAAPAVVTQPTQPVLDKRTLEQQQAAYNLSLLSGQGNSNVDTLVDSLLAGADQSVISLIAQGDAERLTSGRPLNNMDQQSLRAMLAQLEQTGERIRQLLNPATPDRSSPQAAIGSSGTTQEQAVRIPSLTHSQTTNAESENHPIINLDAAVKENLPSPAATDDVPPINQMDEDSGHQASLVPDDGQAAEEDKTEDMPATPVDNKIIDGDDSLAVKKPQNEKTAVEVDDSDMDLD</sequence>
<feature type="compositionally biased region" description="Low complexity" evidence="5">
    <location>
        <begin position="203"/>
        <end position="215"/>
    </location>
</feature>
<feature type="region of interest" description="Disordered" evidence="5">
    <location>
        <begin position="315"/>
        <end position="719"/>
    </location>
</feature>
<dbReference type="CDD" id="cd15535">
    <property type="entry name" value="PHD1_Rco1"/>
    <property type="match status" value="1"/>
</dbReference>
<dbReference type="PANTHER" id="PTHR47636:SF1">
    <property type="entry name" value="TRANSCRIPTIONAL REGULATORY PROTEIN RCO1"/>
    <property type="match status" value="1"/>
</dbReference>
<evidence type="ECO:0000256" key="4">
    <source>
        <dbReference type="PROSITE-ProRule" id="PRU00146"/>
    </source>
</evidence>
<accession>A0AAJ0HN61</accession>
<dbReference type="Pfam" id="PF00628">
    <property type="entry name" value="PHD"/>
    <property type="match status" value="1"/>
</dbReference>
<reference evidence="7" key="1">
    <citation type="journal article" date="2023" name="Mol. Phylogenet. Evol.">
        <title>Genome-scale phylogeny and comparative genomics of the fungal order Sordariales.</title>
        <authorList>
            <person name="Hensen N."/>
            <person name="Bonometti L."/>
            <person name="Westerberg I."/>
            <person name="Brannstrom I.O."/>
            <person name="Guillou S."/>
            <person name="Cros-Aarteil S."/>
            <person name="Calhoun S."/>
            <person name="Haridas S."/>
            <person name="Kuo A."/>
            <person name="Mondo S."/>
            <person name="Pangilinan J."/>
            <person name="Riley R."/>
            <person name="LaButti K."/>
            <person name="Andreopoulos B."/>
            <person name="Lipzen A."/>
            <person name="Chen C."/>
            <person name="Yan M."/>
            <person name="Daum C."/>
            <person name="Ng V."/>
            <person name="Clum A."/>
            <person name="Steindorff A."/>
            <person name="Ohm R.A."/>
            <person name="Martin F."/>
            <person name="Silar P."/>
            <person name="Natvig D.O."/>
            <person name="Lalanne C."/>
            <person name="Gautier V."/>
            <person name="Ament-Velasquez S.L."/>
            <person name="Kruys A."/>
            <person name="Hutchinson M.I."/>
            <person name="Powell A.J."/>
            <person name="Barry K."/>
            <person name="Miller A.N."/>
            <person name="Grigoriev I.V."/>
            <person name="Debuchy R."/>
            <person name="Gladieux P."/>
            <person name="Hiltunen Thoren M."/>
            <person name="Johannesson H."/>
        </authorList>
    </citation>
    <scope>NUCLEOTIDE SEQUENCE</scope>
    <source>
        <strain evidence="7">CBS 955.72</strain>
    </source>
</reference>
<feature type="region of interest" description="Disordered" evidence="5">
    <location>
        <begin position="1096"/>
        <end position="1136"/>
    </location>
</feature>
<comment type="caution">
    <text evidence="7">The sequence shown here is derived from an EMBL/GenBank/DDBJ whole genome shotgun (WGS) entry which is preliminary data.</text>
</comment>
<dbReference type="InterPro" id="IPR011011">
    <property type="entry name" value="Znf_FYVE_PHD"/>
</dbReference>
<dbReference type="GO" id="GO:0006357">
    <property type="term" value="P:regulation of transcription by RNA polymerase II"/>
    <property type="evidence" value="ECO:0007669"/>
    <property type="project" value="TreeGrafter"/>
</dbReference>
<feature type="compositionally biased region" description="Polar residues" evidence="5">
    <location>
        <begin position="446"/>
        <end position="459"/>
    </location>
</feature>
<feature type="compositionally biased region" description="Polar residues" evidence="5">
    <location>
        <begin position="604"/>
        <end position="617"/>
    </location>
</feature>
<feature type="region of interest" description="Disordered" evidence="5">
    <location>
        <begin position="122"/>
        <end position="215"/>
    </location>
</feature>
<proteinExistence type="predicted"/>
<feature type="compositionally biased region" description="Basic residues" evidence="5">
    <location>
        <begin position="679"/>
        <end position="698"/>
    </location>
</feature>
<feature type="compositionally biased region" description="Low complexity" evidence="5">
    <location>
        <begin position="412"/>
        <end position="424"/>
    </location>
</feature>
<evidence type="ECO:0000256" key="5">
    <source>
        <dbReference type="SAM" id="MobiDB-lite"/>
    </source>
</evidence>
<keyword evidence="3" id="KW-0862">Zinc</keyword>
<evidence type="ECO:0000256" key="1">
    <source>
        <dbReference type="ARBA" id="ARBA00022723"/>
    </source>
</evidence>
<dbReference type="InterPro" id="IPR019786">
    <property type="entry name" value="Zinc_finger_PHD-type_CS"/>
</dbReference>
<feature type="compositionally biased region" description="Polar residues" evidence="5">
    <location>
        <begin position="1125"/>
        <end position="1134"/>
    </location>
</feature>
<dbReference type="InterPro" id="IPR019787">
    <property type="entry name" value="Znf_PHD-finger"/>
</dbReference>
<dbReference type="InterPro" id="IPR013083">
    <property type="entry name" value="Znf_RING/FYVE/PHD"/>
</dbReference>
<dbReference type="GO" id="GO:0008270">
    <property type="term" value="F:zinc ion binding"/>
    <property type="evidence" value="ECO:0007669"/>
    <property type="project" value="UniProtKB-KW"/>
</dbReference>
<dbReference type="GO" id="GO:0032221">
    <property type="term" value="C:Rpd3S complex"/>
    <property type="evidence" value="ECO:0007669"/>
    <property type="project" value="TreeGrafter"/>
</dbReference>
<keyword evidence="8" id="KW-1185">Reference proteome</keyword>
<feature type="compositionally biased region" description="Low complexity" evidence="5">
    <location>
        <begin position="341"/>
        <end position="352"/>
    </location>
</feature>
<organism evidence="7 8">
    <name type="scientific">Lasiosphaeria hispida</name>
    <dbReference type="NCBI Taxonomy" id="260671"/>
    <lineage>
        <taxon>Eukaryota</taxon>
        <taxon>Fungi</taxon>
        <taxon>Dikarya</taxon>
        <taxon>Ascomycota</taxon>
        <taxon>Pezizomycotina</taxon>
        <taxon>Sordariomycetes</taxon>
        <taxon>Sordariomycetidae</taxon>
        <taxon>Sordariales</taxon>
        <taxon>Lasiosphaeriaceae</taxon>
        <taxon>Lasiosphaeria</taxon>
    </lineage>
</organism>